<reference evidence="1" key="1">
    <citation type="submission" date="2019-03" db="EMBL/GenBank/DDBJ databases">
        <title>Single cell metagenomics reveals metabolic interactions within the superorganism composed of flagellate Streblomastix strix and complex community of Bacteroidetes bacteria on its surface.</title>
        <authorList>
            <person name="Treitli S.C."/>
            <person name="Kolisko M."/>
            <person name="Husnik F."/>
            <person name="Keeling P."/>
            <person name="Hampl V."/>
        </authorList>
    </citation>
    <scope>NUCLEOTIDE SEQUENCE</scope>
    <source>
        <strain evidence="1">STM</strain>
    </source>
</reference>
<accession>A0A5J4SUG3</accession>
<gene>
    <name evidence="1" type="ORF">EZS27_003434</name>
</gene>
<comment type="caution">
    <text evidence="1">The sequence shown here is derived from an EMBL/GenBank/DDBJ whole genome shotgun (WGS) entry which is preliminary data.</text>
</comment>
<name>A0A5J4SUG3_9ZZZZ</name>
<dbReference type="AlphaFoldDB" id="A0A5J4SUG3"/>
<protein>
    <submittedName>
        <fullName evidence="1">Uncharacterized protein</fullName>
    </submittedName>
</protein>
<evidence type="ECO:0000313" key="1">
    <source>
        <dbReference type="EMBL" id="KAA6349131.1"/>
    </source>
</evidence>
<sequence length="82" mass="9599">MDTMNSKIVRNMNLETDLIKQLLKDERVTGSGNLYSTEFSQNFKVENSTLYIDKSSKAKGKLRLCVNNINIYKWFRVKSKNF</sequence>
<dbReference type="EMBL" id="SNRY01000053">
    <property type="protein sequence ID" value="KAA6349131.1"/>
    <property type="molecule type" value="Genomic_DNA"/>
</dbReference>
<proteinExistence type="predicted"/>
<organism evidence="1">
    <name type="scientific">termite gut metagenome</name>
    <dbReference type="NCBI Taxonomy" id="433724"/>
    <lineage>
        <taxon>unclassified sequences</taxon>
        <taxon>metagenomes</taxon>
        <taxon>organismal metagenomes</taxon>
    </lineage>
</organism>